<evidence type="ECO:0000259" key="6">
    <source>
        <dbReference type="PROSITE" id="PS51299"/>
    </source>
</evidence>
<dbReference type="PROSITE" id="PS51299">
    <property type="entry name" value="HTH_APSES"/>
    <property type="match status" value="1"/>
</dbReference>
<dbReference type="InterPro" id="IPR003163">
    <property type="entry name" value="Tscrpt_reg_HTH_APSES-type"/>
</dbReference>
<evidence type="ECO:0000256" key="1">
    <source>
        <dbReference type="ARBA" id="ARBA00022670"/>
    </source>
</evidence>
<dbReference type="GO" id="GO:0006508">
    <property type="term" value="P:proteolysis"/>
    <property type="evidence" value="ECO:0007669"/>
    <property type="project" value="UniProtKB-KW"/>
</dbReference>
<dbReference type="Proteomes" id="UP000243498">
    <property type="component" value="Unassembled WGS sequence"/>
</dbReference>
<keyword evidence="2 4" id="KW-0378">Hydrolase</keyword>
<evidence type="ECO:0000256" key="2">
    <source>
        <dbReference type="ARBA" id="ARBA00022801"/>
    </source>
</evidence>
<dbReference type="SUPFAM" id="SSF52743">
    <property type="entry name" value="Subtilisin-like"/>
    <property type="match status" value="1"/>
</dbReference>
<dbReference type="GO" id="GO:1990862">
    <property type="term" value="C:nuclear membrane complex Bqt3-Bqt4"/>
    <property type="evidence" value="ECO:0007669"/>
    <property type="project" value="InterPro"/>
</dbReference>
<dbReference type="InterPro" id="IPR015500">
    <property type="entry name" value="Peptidase_S8_subtilisin-rel"/>
</dbReference>
<keyword evidence="1 4" id="KW-0645">Protease</keyword>
<feature type="active site" description="Charge relay system" evidence="4">
    <location>
        <position position="277"/>
    </location>
</feature>
<comment type="similarity">
    <text evidence="4">Belongs to the peptidase S8 family.</text>
</comment>
<dbReference type="PROSITE" id="PS51892">
    <property type="entry name" value="SUBTILASE"/>
    <property type="match status" value="1"/>
</dbReference>
<comment type="caution">
    <text evidence="7">The sequence shown here is derived from an EMBL/GenBank/DDBJ whole genome shotgun (WGS) entry which is preliminary data.</text>
</comment>
<evidence type="ECO:0000313" key="7">
    <source>
        <dbReference type="EMBL" id="OAA35651.1"/>
    </source>
</evidence>
<dbReference type="GO" id="GO:0003677">
    <property type="term" value="F:DNA binding"/>
    <property type="evidence" value="ECO:0007669"/>
    <property type="project" value="InterPro"/>
</dbReference>
<reference evidence="7 8" key="1">
    <citation type="journal article" date="2016" name="Genome Biol. Evol.">
        <title>Divergent and convergent evolution of fungal pathogenicity.</title>
        <authorList>
            <person name="Shang Y."/>
            <person name="Xiao G."/>
            <person name="Zheng P."/>
            <person name="Cen K."/>
            <person name="Zhan S."/>
            <person name="Wang C."/>
        </authorList>
    </citation>
    <scope>NUCLEOTIDE SEQUENCE [LARGE SCALE GENOMIC DNA]</scope>
    <source>
        <strain evidence="7 8">RCEF 4871</strain>
    </source>
</reference>
<dbReference type="GO" id="GO:0070197">
    <property type="term" value="P:meiotic attachment of telomere to nuclear envelope"/>
    <property type="evidence" value="ECO:0007669"/>
    <property type="project" value="InterPro"/>
</dbReference>
<dbReference type="InterPro" id="IPR000209">
    <property type="entry name" value="Peptidase_S8/S53_dom"/>
</dbReference>
<gene>
    <name evidence="7" type="ORF">NOR_07842</name>
</gene>
<dbReference type="GO" id="GO:0044820">
    <property type="term" value="P:mitotic telomere tethering at nuclear periphery"/>
    <property type="evidence" value="ECO:0007669"/>
    <property type="project" value="TreeGrafter"/>
</dbReference>
<evidence type="ECO:0000313" key="8">
    <source>
        <dbReference type="Proteomes" id="UP000243498"/>
    </source>
</evidence>
<dbReference type="PANTHER" id="PTHR38044">
    <property type="entry name" value="BOUQUET FORMATION PROTEIN 4"/>
    <property type="match status" value="1"/>
</dbReference>
<dbReference type="CDD" id="cd00306">
    <property type="entry name" value="Peptidases_S8_S53"/>
    <property type="match status" value="1"/>
</dbReference>
<dbReference type="Pfam" id="PF00082">
    <property type="entry name" value="Peptidase_S8"/>
    <property type="match status" value="1"/>
</dbReference>
<dbReference type="InterPro" id="IPR036852">
    <property type="entry name" value="Peptidase_S8/S53_dom_sf"/>
</dbReference>
<organism evidence="7 8">
    <name type="scientific">Metarhizium rileyi (strain RCEF 4871)</name>
    <name type="common">Nomuraea rileyi</name>
    <dbReference type="NCBI Taxonomy" id="1649241"/>
    <lineage>
        <taxon>Eukaryota</taxon>
        <taxon>Fungi</taxon>
        <taxon>Dikarya</taxon>
        <taxon>Ascomycota</taxon>
        <taxon>Pezizomycotina</taxon>
        <taxon>Sordariomycetes</taxon>
        <taxon>Hypocreomycetidae</taxon>
        <taxon>Hypocreales</taxon>
        <taxon>Clavicipitaceae</taxon>
        <taxon>Metarhizium</taxon>
    </lineage>
</organism>
<accession>A0A166XC70</accession>
<dbReference type="EMBL" id="AZHC01000040">
    <property type="protein sequence ID" value="OAA35651.1"/>
    <property type="molecule type" value="Genomic_DNA"/>
</dbReference>
<name>A0A166XC70_METRR</name>
<keyword evidence="3 4" id="KW-0720">Serine protease</keyword>
<feature type="active site" description="Charge relay system" evidence="4">
    <location>
        <position position="440"/>
    </location>
</feature>
<dbReference type="InterPro" id="IPR023827">
    <property type="entry name" value="Peptidase_S8_Asp-AS"/>
</dbReference>
<feature type="region of interest" description="Disordered" evidence="5">
    <location>
        <begin position="1"/>
        <end position="21"/>
    </location>
</feature>
<feature type="domain" description="HTH APSES-type" evidence="6">
    <location>
        <begin position="53"/>
        <end position="161"/>
    </location>
</feature>
<dbReference type="InterPro" id="IPR037548">
    <property type="entry name" value="Bqt4"/>
</dbReference>
<dbReference type="GO" id="GO:0004252">
    <property type="term" value="F:serine-type endopeptidase activity"/>
    <property type="evidence" value="ECO:0007669"/>
    <property type="project" value="UniProtKB-UniRule"/>
</dbReference>
<dbReference type="AlphaFoldDB" id="A0A166XC70"/>
<dbReference type="InterPro" id="IPR036887">
    <property type="entry name" value="HTH_APSES_sf"/>
</dbReference>
<dbReference type="OrthoDB" id="4960667at2759"/>
<evidence type="ECO:0000256" key="3">
    <source>
        <dbReference type="ARBA" id="ARBA00022825"/>
    </source>
</evidence>
<dbReference type="Gene3D" id="3.40.50.200">
    <property type="entry name" value="Peptidase S8/S53 domain"/>
    <property type="match status" value="1"/>
</dbReference>
<dbReference type="SUPFAM" id="SSF54616">
    <property type="entry name" value="DNA-binding domain of Mlu1-box binding protein MBP1"/>
    <property type="match status" value="1"/>
</dbReference>
<dbReference type="PROSITE" id="PS00136">
    <property type="entry name" value="SUBTILASE_ASP"/>
    <property type="match status" value="1"/>
</dbReference>
<evidence type="ECO:0000256" key="5">
    <source>
        <dbReference type="SAM" id="MobiDB-lite"/>
    </source>
</evidence>
<dbReference type="PRINTS" id="PR00723">
    <property type="entry name" value="SUBTILISIN"/>
</dbReference>
<evidence type="ECO:0000256" key="4">
    <source>
        <dbReference type="PROSITE-ProRule" id="PRU01240"/>
    </source>
</evidence>
<dbReference type="PANTHER" id="PTHR38044:SF1">
    <property type="entry name" value="BOUQUET FORMATION PROTEIN 4"/>
    <property type="match status" value="1"/>
</dbReference>
<keyword evidence="8" id="KW-1185">Reference proteome</keyword>
<dbReference type="STRING" id="1081105.A0A166XC70"/>
<sequence length="530" mass="60033">MSSGEALTGIPRRAHGLPQKGNLLATSPASDCVHSKCRGTIRLDDNSTLAYTLLELRPRGEAAYKAENGQQYSLLSRNKDGLISASMMFEAAFPSAKDDERIAEENHIRAFPAAYGEVALDHGNLWVTEKTAYHLADDYGITSWVRTLIDSSEAWEVNDKPIEGFKDFWKARVEYKIRRALKQPYHRQVSTEDLQLGADRFFSDVDKMETVHATLNQIRQGTGTCEKRVKIAVIDTGLEMKHPILQQYIKTGQIGPQLSQDFTVSNAAEVIDDNLGHGTGCTHLLLKTCPTAMVYVAKVFDYWDYYRFSSESPYEHVVSKRIVKAIRMATEEWEVDIISMSLAFRTEKTNITDAIEFGRDRGVIFFAAAANWPKVGFPARLDEVIRVNSCTYKGEKSDFSPKFDCTKTLKNFSVIGEHLCVAYPPRLNYGNHEKRQSGTSMSTAIMAGMAALVLEFRNLWYRRQQRDYPRITTEGMLSIFRLCMLSCERDITSKTFYPLPWHLFDNSAAEWVEERILAALDGVALYEILN</sequence>
<protein>
    <submittedName>
        <fullName evidence="7">Peptidase S8/S53, subtilisin/kexin/sedolisin</fullName>
    </submittedName>
</protein>
<feature type="active site" description="Charge relay system" evidence="4">
    <location>
        <position position="235"/>
    </location>
</feature>
<proteinExistence type="inferred from homology"/>